<reference evidence="2 3" key="1">
    <citation type="submission" date="2021-12" db="EMBL/GenBank/DDBJ databases">
        <title>Discovery of the Pendulisporaceae a myxobacterial family with distinct sporulation behavior and unique specialized metabolism.</title>
        <authorList>
            <person name="Garcia R."/>
            <person name="Popoff A."/>
            <person name="Bader C.D."/>
            <person name="Loehr J."/>
            <person name="Walesch S."/>
            <person name="Walt C."/>
            <person name="Boldt J."/>
            <person name="Bunk B."/>
            <person name="Haeckl F.J.F.P.J."/>
            <person name="Gunesch A.P."/>
            <person name="Birkelbach J."/>
            <person name="Nuebel U."/>
            <person name="Pietschmann T."/>
            <person name="Bach T."/>
            <person name="Mueller R."/>
        </authorList>
    </citation>
    <scope>NUCLEOTIDE SEQUENCE [LARGE SCALE GENOMIC DNA]</scope>
    <source>
        <strain evidence="2 3">MSr11954</strain>
    </source>
</reference>
<evidence type="ECO:0000313" key="2">
    <source>
        <dbReference type="EMBL" id="WXB13609.1"/>
    </source>
</evidence>
<feature type="domain" description="AB hydrolase-1" evidence="1">
    <location>
        <begin position="44"/>
        <end position="246"/>
    </location>
</feature>
<organism evidence="2 3">
    <name type="scientific">Pendulispora albinea</name>
    <dbReference type="NCBI Taxonomy" id="2741071"/>
    <lineage>
        <taxon>Bacteria</taxon>
        <taxon>Pseudomonadati</taxon>
        <taxon>Myxococcota</taxon>
        <taxon>Myxococcia</taxon>
        <taxon>Myxococcales</taxon>
        <taxon>Sorangiineae</taxon>
        <taxon>Pendulisporaceae</taxon>
        <taxon>Pendulispora</taxon>
    </lineage>
</organism>
<dbReference type="RefSeq" id="WP_394823222.1">
    <property type="nucleotide sequence ID" value="NZ_CP089984.1"/>
</dbReference>
<evidence type="ECO:0000259" key="1">
    <source>
        <dbReference type="Pfam" id="PF12697"/>
    </source>
</evidence>
<dbReference type="InterPro" id="IPR029058">
    <property type="entry name" value="AB_hydrolase_fold"/>
</dbReference>
<dbReference type="EMBL" id="CP089984">
    <property type="protein sequence ID" value="WXB13609.1"/>
    <property type="molecule type" value="Genomic_DNA"/>
</dbReference>
<sequence>MRSRARSYKPKTASIEAIEVHTSDGIALRATVQEGFGPARGTAILAHGEFGSRRAFEARAGGFAKYLTLRGWRTVAFDFRGHGESGPADFTYDDLVRGDLATVASCARARWSGPLAVVGHALGGHVALAGCGTSVVDADAVALVGSNVWLPQLEPSDVRWRAKRAAMEFFATVVQAHGYFPARSMGLGSEDEPASLMNAAVRAAREGTWRSEDGSLDYERALGQVRVPVLAVASAADEFRCAPECAERMLSRCAGPRDFRVIAHDDEGGRAPRDLIAGRRASNVWATVADWLESI</sequence>
<dbReference type="SUPFAM" id="SSF53474">
    <property type="entry name" value="alpha/beta-Hydrolases"/>
    <property type="match status" value="1"/>
</dbReference>
<proteinExistence type="predicted"/>
<dbReference type="Gene3D" id="3.40.50.1820">
    <property type="entry name" value="alpha/beta hydrolase"/>
    <property type="match status" value="1"/>
</dbReference>
<name>A0ABZ2LRS6_9BACT</name>
<dbReference type="Proteomes" id="UP001370348">
    <property type="component" value="Chromosome"/>
</dbReference>
<accession>A0ABZ2LRS6</accession>
<gene>
    <name evidence="2" type="ORF">LZC94_37960</name>
</gene>
<keyword evidence="3" id="KW-1185">Reference proteome</keyword>
<protein>
    <submittedName>
        <fullName evidence="2">Lysophospholipase</fullName>
    </submittedName>
</protein>
<evidence type="ECO:0000313" key="3">
    <source>
        <dbReference type="Proteomes" id="UP001370348"/>
    </source>
</evidence>
<dbReference type="Pfam" id="PF12697">
    <property type="entry name" value="Abhydrolase_6"/>
    <property type="match status" value="1"/>
</dbReference>
<dbReference type="InterPro" id="IPR000073">
    <property type="entry name" value="AB_hydrolase_1"/>
</dbReference>